<proteinExistence type="predicted"/>
<feature type="transmembrane region" description="Helical" evidence="1">
    <location>
        <begin position="249"/>
        <end position="268"/>
    </location>
</feature>
<dbReference type="eggNOG" id="COG1277">
    <property type="taxonomic scope" value="Bacteria"/>
</dbReference>
<feature type="transmembrane region" description="Helical" evidence="1">
    <location>
        <begin position="335"/>
        <end position="354"/>
    </location>
</feature>
<evidence type="ECO:0000313" key="3">
    <source>
        <dbReference type="Proteomes" id="UP000009145"/>
    </source>
</evidence>
<accession>I1YF75</accession>
<evidence type="ECO:0000256" key="1">
    <source>
        <dbReference type="SAM" id="Phobius"/>
    </source>
</evidence>
<feature type="transmembrane region" description="Helical" evidence="1">
    <location>
        <begin position="106"/>
        <end position="130"/>
    </location>
</feature>
<keyword evidence="1" id="KW-0472">Membrane</keyword>
<dbReference type="KEGG" id="mec:Q7C_393"/>
<dbReference type="EMBL" id="CP003380">
    <property type="protein sequence ID" value="AFJ01568.1"/>
    <property type="molecule type" value="Genomic_DNA"/>
</dbReference>
<gene>
    <name evidence="2" type="ordered locus">Q7C_393</name>
</gene>
<organism evidence="2 3">
    <name type="scientific">Methylophaga frappieri (strain ATCC BAA-2434 / DSM 25690 / JAM7)</name>
    <dbReference type="NCBI Taxonomy" id="754477"/>
    <lineage>
        <taxon>Bacteria</taxon>
        <taxon>Pseudomonadati</taxon>
        <taxon>Pseudomonadota</taxon>
        <taxon>Gammaproteobacteria</taxon>
        <taxon>Thiotrichales</taxon>
        <taxon>Piscirickettsiaceae</taxon>
        <taxon>Methylophaga</taxon>
    </lineage>
</organism>
<feature type="transmembrane region" description="Helical" evidence="1">
    <location>
        <begin position="369"/>
        <end position="393"/>
    </location>
</feature>
<dbReference type="PATRIC" id="fig|754477.3.peg.388"/>
<feature type="transmembrane region" description="Helical" evidence="1">
    <location>
        <begin position="423"/>
        <end position="446"/>
    </location>
</feature>
<dbReference type="HOGENOM" id="CLU_293002_0_0_6"/>
<dbReference type="OrthoDB" id="100605at2"/>
<keyword evidence="1" id="KW-0812">Transmembrane</keyword>
<reference evidence="2 3" key="1">
    <citation type="journal article" date="2012" name="J. Bacteriol.">
        <title>Complete genome sequences of Methylophaga sp. strain JAM1 and Methylophaga sp. strain JAM7.</title>
        <authorList>
            <person name="Villeneuve C."/>
            <person name="Martineau C."/>
            <person name="Mauffrey F."/>
            <person name="Villemur R."/>
        </authorList>
    </citation>
    <scope>NUCLEOTIDE SEQUENCE [LARGE SCALE GENOMIC DNA]</scope>
    <source>
        <strain evidence="2 3">JAM7</strain>
    </source>
</reference>
<feature type="transmembrane region" description="Helical" evidence="1">
    <location>
        <begin position="458"/>
        <end position="481"/>
    </location>
</feature>
<dbReference type="STRING" id="754477.Q7C_393"/>
<name>I1YF75_METFJ</name>
<feature type="transmembrane region" description="Helical" evidence="1">
    <location>
        <begin position="150"/>
        <end position="175"/>
    </location>
</feature>
<feature type="transmembrane region" description="Helical" evidence="1">
    <location>
        <begin position="541"/>
        <end position="560"/>
    </location>
</feature>
<dbReference type="Proteomes" id="UP000009145">
    <property type="component" value="Chromosome"/>
</dbReference>
<protein>
    <submittedName>
        <fullName evidence="2">Membrane protein, putative</fullName>
    </submittedName>
</protein>
<dbReference type="Gene3D" id="1.10.390.10">
    <property type="entry name" value="Neutral Protease Domain 2"/>
    <property type="match status" value="1"/>
</dbReference>
<feature type="transmembrane region" description="Helical" evidence="1">
    <location>
        <begin position="12"/>
        <end position="31"/>
    </location>
</feature>
<sequence length="1214" mass="137464" precursor="true">MFKSSFLFELRYRLTSIGTWVCFLALFLMAYREMLAGEWDVLIQSGRVARNAPYTVYYLFMYYTFWAATVGSALMLPTLLRDLKSGSAELLYSYPINSKSYFLGKYLASMLIFILVMSSVAAAFITMPWVTTTLGTHDPADYIATPWAHIGHAFLIWVLPACFVYGSLTIALTAITGRNGPVYAMMMLAVGLFVMITAIYGDGAPQSTLVQVLDPLGKVTVEGQIYYWTAEERMQRFLSLEGALLQNRLLYIGLAAVFLILALWRFDLRKLLERAKHRGAKQTKEPIQDADTPAVFLAPRSIHFDTLTAANWHYWLQHALISGYQAFAIIFKNKAFYLSMLTLIAMLVLAGFSYESTDFEGTGKLLPKVFILMPALIYPSLIFTLVAAAFFSIELFDRERNYRLNQLVESCPVPTWSLFLTKLIGAVLMAATLALIPGLSVLIIQFGQGFFDTNWLMMGHITFLVLLPLMLAYVLIALFSYALFQNKALAQAVAIIICITPAIFNELKTVENFMLLWAWPFFVQLSDFDASGQFLQRNLRFSVYWLSLYAALIMIAYWLWPRGTAAPFAIRLKQSANRLGTVSVSLALLFTGIFGWSAFSIHRDMVVNNNYQSSQQAQADQADYEKKYGPTRRVLQPKIVFADLKVDLYPADRQAKYAADLTLMNLYTTPIEALTLNYAEFTQILLATYDEQPLQATQHDLTHRRLVYPLPSPLRPGEQATLNLQLDATYHNFSNAEFDYHGTIVLDGSYFAHTMWPTFGYIRDRELTTAGLRKIYQLGERQPLPSHDKAALVSALIDSDDANLINSRIQISTAVNQRALTPGTAAFDNGTACQVKAQRQVCMYENRQVTPWHLPMVSGRYQLTSASWQPDNGDPPVQIEIYAHPAHHYNVQRMIDAAKLALSAGTEQWGTFPYQQLRIAEIPNGMAETQVSGNLVIIPEKQAWLNDKRPSATSDWITYQITRDISRIWWQQIAVAALQGHQLITQAIPAVEGLRALEHKFGQPASTDFIDQISDAYLRQRTTEDQQEAAVRYLDDEAYANHKATLSLFSAYKLLGQDAYHQLLKRFYSSHRQLSSAPFTNSGALVKQLLSQAKAAQRKQLDPLFHDSRFYDFQIEQTDISPRNQGRYRVQATFSATQYRYLNGKDVAAEYNGFVRVQITSQKPNSPLLFDQLVQFEHGRAFINIELEYEPAAILINPDRQLLERSPSNNARPL</sequence>
<evidence type="ECO:0000313" key="2">
    <source>
        <dbReference type="EMBL" id="AFJ01568.1"/>
    </source>
</evidence>
<keyword evidence="1" id="KW-1133">Transmembrane helix</keyword>
<feature type="transmembrane region" description="Helical" evidence="1">
    <location>
        <begin position="60"/>
        <end position="80"/>
    </location>
</feature>
<feature type="transmembrane region" description="Helical" evidence="1">
    <location>
        <begin position="488"/>
        <end position="504"/>
    </location>
</feature>
<feature type="transmembrane region" description="Helical" evidence="1">
    <location>
        <begin position="182"/>
        <end position="201"/>
    </location>
</feature>
<keyword evidence="3" id="KW-1185">Reference proteome</keyword>
<dbReference type="AlphaFoldDB" id="I1YF75"/>
<feature type="transmembrane region" description="Helical" evidence="1">
    <location>
        <begin position="581"/>
        <end position="599"/>
    </location>
</feature>
<dbReference type="InterPro" id="IPR027268">
    <property type="entry name" value="Peptidase_M4/M1_CTD_sf"/>
</dbReference>
<dbReference type="RefSeq" id="WP_014703018.1">
    <property type="nucleotide sequence ID" value="NC_017856.1"/>
</dbReference>